<reference evidence="3" key="1">
    <citation type="journal article" date="2019" name="Int. J. Syst. Evol. Microbiol.">
        <title>The Global Catalogue of Microorganisms (GCM) 10K type strain sequencing project: providing services to taxonomists for standard genome sequencing and annotation.</title>
        <authorList>
            <consortium name="The Broad Institute Genomics Platform"/>
            <consortium name="The Broad Institute Genome Sequencing Center for Infectious Disease"/>
            <person name="Wu L."/>
            <person name="Ma J."/>
        </authorList>
    </citation>
    <scope>NUCLEOTIDE SEQUENCE [LARGE SCALE GENOMIC DNA]</scope>
    <source>
        <strain evidence="3">JCM 17705</strain>
    </source>
</reference>
<dbReference type="InterPro" id="IPR024344">
    <property type="entry name" value="MDMPI_metal-binding"/>
</dbReference>
<dbReference type="RefSeq" id="WP_345209045.1">
    <property type="nucleotide sequence ID" value="NZ_BAABFT010000001.1"/>
</dbReference>
<evidence type="ECO:0000313" key="2">
    <source>
        <dbReference type="EMBL" id="GAA4307727.1"/>
    </source>
</evidence>
<dbReference type="Proteomes" id="UP001500582">
    <property type="component" value="Unassembled WGS sequence"/>
</dbReference>
<accession>A0ABP8FND6</accession>
<dbReference type="GO" id="GO:0016853">
    <property type="term" value="F:isomerase activity"/>
    <property type="evidence" value="ECO:0007669"/>
    <property type="project" value="UniProtKB-KW"/>
</dbReference>
<feature type="domain" description="Mycothiol-dependent maleylpyruvate isomerase metal-binding" evidence="1">
    <location>
        <begin position="20"/>
        <end position="157"/>
    </location>
</feature>
<dbReference type="SUPFAM" id="SSF109854">
    <property type="entry name" value="DinB/YfiT-like putative metalloenzymes"/>
    <property type="match status" value="1"/>
</dbReference>
<evidence type="ECO:0000313" key="3">
    <source>
        <dbReference type="Proteomes" id="UP001500582"/>
    </source>
</evidence>
<keyword evidence="2" id="KW-0413">Isomerase</keyword>
<protein>
    <submittedName>
        <fullName evidence="2">Maleylpyruvate isomerase family mycothiol-dependent enzyme</fullName>
    </submittedName>
</protein>
<dbReference type="Pfam" id="PF11716">
    <property type="entry name" value="MDMPI_N"/>
    <property type="match status" value="1"/>
</dbReference>
<organism evidence="2 3">
    <name type="scientific">Mucilaginibacter gynuensis</name>
    <dbReference type="NCBI Taxonomy" id="1302236"/>
    <lineage>
        <taxon>Bacteria</taxon>
        <taxon>Pseudomonadati</taxon>
        <taxon>Bacteroidota</taxon>
        <taxon>Sphingobacteriia</taxon>
        <taxon>Sphingobacteriales</taxon>
        <taxon>Sphingobacteriaceae</taxon>
        <taxon>Mucilaginibacter</taxon>
    </lineage>
</organism>
<dbReference type="Gene3D" id="1.20.120.450">
    <property type="entry name" value="dinb family like domain"/>
    <property type="match status" value="1"/>
</dbReference>
<sequence>MSNHVPIPTLYLFPVLDGLLIDLLKSLTDEEWRKPTIAKLWTVKDIAAHLLDGNLRVISSAHHYSGKPPQNINSYRDLVNYLNHLNAVFVEAMDRVSPQQLISMLADTGEQYTAYFSSLDPFAPAQYAVSWAGEEQSVNWFHTAREYTEKWHHQQQIRHAVNKPGIITPELFYPCMDTFMRGIPYNYREVEADAGTTVAITISTEAGGTWYLQKASNNWQLIKQTATTHDASVTIDPDTAWQFFTKGITPVAAEGKAIVTGDFSLTKNIFSTLSVMA</sequence>
<evidence type="ECO:0000259" key="1">
    <source>
        <dbReference type="Pfam" id="PF11716"/>
    </source>
</evidence>
<name>A0ABP8FND6_9SPHI</name>
<keyword evidence="3" id="KW-1185">Reference proteome</keyword>
<comment type="caution">
    <text evidence="2">The sequence shown here is derived from an EMBL/GenBank/DDBJ whole genome shotgun (WGS) entry which is preliminary data.</text>
</comment>
<gene>
    <name evidence="2" type="ORF">GCM10023149_01360</name>
</gene>
<proteinExistence type="predicted"/>
<dbReference type="InterPro" id="IPR034660">
    <property type="entry name" value="DinB/YfiT-like"/>
</dbReference>
<dbReference type="EMBL" id="BAABFT010000001">
    <property type="protein sequence ID" value="GAA4307727.1"/>
    <property type="molecule type" value="Genomic_DNA"/>
</dbReference>